<accession>A0A1R2CG24</accession>
<dbReference type="EMBL" id="MPUH01000163">
    <property type="protein sequence ID" value="OMJ87971.1"/>
    <property type="molecule type" value="Genomic_DNA"/>
</dbReference>
<keyword evidence="2" id="KW-1185">Reference proteome</keyword>
<dbReference type="Proteomes" id="UP000187209">
    <property type="component" value="Unassembled WGS sequence"/>
</dbReference>
<protein>
    <submittedName>
        <fullName evidence="1">Uncharacterized protein</fullName>
    </submittedName>
</protein>
<evidence type="ECO:0000313" key="1">
    <source>
        <dbReference type="EMBL" id="OMJ87971.1"/>
    </source>
</evidence>
<dbReference type="AlphaFoldDB" id="A0A1R2CG24"/>
<reference evidence="1 2" key="1">
    <citation type="submission" date="2016-11" db="EMBL/GenBank/DDBJ databases">
        <title>The macronuclear genome of Stentor coeruleus: a giant cell with tiny introns.</title>
        <authorList>
            <person name="Slabodnick M."/>
            <person name="Ruby J.G."/>
            <person name="Reiff S.B."/>
            <person name="Swart E.C."/>
            <person name="Gosai S."/>
            <person name="Prabakaran S."/>
            <person name="Witkowska E."/>
            <person name="Larue G.E."/>
            <person name="Fisher S."/>
            <person name="Freeman R.M."/>
            <person name="Gunawardena J."/>
            <person name="Chu W."/>
            <person name="Stover N.A."/>
            <person name="Gregory B.D."/>
            <person name="Nowacki M."/>
            <person name="Derisi J."/>
            <person name="Roy S.W."/>
            <person name="Marshall W.F."/>
            <person name="Sood P."/>
        </authorList>
    </citation>
    <scope>NUCLEOTIDE SEQUENCE [LARGE SCALE GENOMIC DNA]</scope>
    <source>
        <strain evidence="1">WM001</strain>
    </source>
</reference>
<evidence type="ECO:0000313" key="2">
    <source>
        <dbReference type="Proteomes" id="UP000187209"/>
    </source>
</evidence>
<organism evidence="1 2">
    <name type="scientific">Stentor coeruleus</name>
    <dbReference type="NCBI Taxonomy" id="5963"/>
    <lineage>
        <taxon>Eukaryota</taxon>
        <taxon>Sar</taxon>
        <taxon>Alveolata</taxon>
        <taxon>Ciliophora</taxon>
        <taxon>Postciliodesmatophora</taxon>
        <taxon>Heterotrichea</taxon>
        <taxon>Heterotrichida</taxon>
        <taxon>Stentoridae</taxon>
        <taxon>Stentor</taxon>
    </lineage>
</organism>
<comment type="caution">
    <text evidence="1">The sequence shown here is derived from an EMBL/GenBank/DDBJ whole genome shotgun (WGS) entry which is preliminary data.</text>
</comment>
<gene>
    <name evidence="1" type="ORF">SteCoe_10207</name>
</gene>
<sequence length="298" mass="34375">MAFFCQGLELPALPHIGIYDTEGYVIFPAKEVSCEINDLPEDLERQLSTLNLDPSVYEFKTLYHDARYLSYIENTVEVNLLFQPYVFYDSQYGQKHECTVKMAVYQHGNPFMFSHLNYYTNDSVAFNPKEIGKCDFFTCIHPEGDSMCLSPNNGRLKVSAYVPMHIFYTILLVPYQGKTAKVLTCKHILSINPNLIRSLTLPDSILTEPFSISLFTNLLELLGDHEGWVWYFHNVAWRKAGCPKSHNFGKNYWEQLITNFQTENDDLSFQALNDILSIYLEDLCHWLNLCKSSISSIP</sequence>
<proteinExistence type="predicted"/>
<name>A0A1R2CG24_9CILI</name>